<evidence type="ECO:0000259" key="1">
    <source>
        <dbReference type="Pfam" id="PF12728"/>
    </source>
</evidence>
<sequence>MENHSIEDIHAIFDVPDETVLHPEEIADLLNMHVESVRRWCRNGKLPSYSFGGKYIVVGEDFKAFMKKAKVTPYWDRV</sequence>
<gene>
    <name evidence="2" type="ORF">BKP35_08500</name>
</gene>
<protein>
    <recommendedName>
        <fullName evidence="1">Helix-turn-helix domain-containing protein</fullName>
    </recommendedName>
</protein>
<feature type="domain" description="Helix-turn-helix" evidence="1">
    <location>
        <begin position="22"/>
        <end position="68"/>
    </location>
</feature>
<name>A0A1S2LMQ4_9BACI</name>
<accession>A0A1S2LMQ4</accession>
<dbReference type="OrthoDB" id="2868166at2"/>
<dbReference type="InterPro" id="IPR010093">
    <property type="entry name" value="SinI_DNA-bd"/>
</dbReference>
<evidence type="ECO:0000313" key="2">
    <source>
        <dbReference type="EMBL" id="OIJ13809.1"/>
    </source>
</evidence>
<dbReference type="SUPFAM" id="SSF46955">
    <property type="entry name" value="Putative DNA-binding domain"/>
    <property type="match status" value="1"/>
</dbReference>
<evidence type="ECO:0000313" key="3">
    <source>
        <dbReference type="Proteomes" id="UP000180098"/>
    </source>
</evidence>
<dbReference type="GO" id="GO:0003677">
    <property type="term" value="F:DNA binding"/>
    <property type="evidence" value="ECO:0007669"/>
    <property type="project" value="InterPro"/>
</dbReference>
<dbReference type="AlphaFoldDB" id="A0A1S2LMQ4"/>
<comment type="caution">
    <text evidence="2">The sequence shown here is derived from an EMBL/GenBank/DDBJ whole genome shotgun (WGS) entry which is preliminary data.</text>
</comment>
<proteinExistence type="predicted"/>
<dbReference type="RefSeq" id="WP_071312919.1">
    <property type="nucleotide sequence ID" value="NZ_MLQQ01000013.1"/>
</dbReference>
<dbReference type="NCBIfam" id="TIGR01764">
    <property type="entry name" value="excise"/>
    <property type="match status" value="1"/>
</dbReference>
<dbReference type="InterPro" id="IPR041657">
    <property type="entry name" value="HTH_17"/>
</dbReference>
<dbReference type="Proteomes" id="UP000180098">
    <property type="component" value="Unassembled WGS sequence"/>
</dbReference>
<dbReference type="InterPro" id="IPR009061">
    <property type="entry name" value="DNA-bd_dom_put_sf"/>
</dbReference>
<dbReference type="EMBL" id="MLQQ01000013">
    <property type="protein sequence ID" value="OIJ13809.1"/>
    <property type="molecule type" value="Genomic_DNA"/>
</dbReference>
<organism evidence="2 3">
    <name type="scientific">Anaerobacillus arseniciselenatis</name>
    <dbReference type="NCBI Taxonomy" id="85682"/>
    <lineage>
        <taxon>Bacteria</taxon>
        <taxon>Bacillati</taxon>
        <taxon>Bacillota</taxon>
        <taxon>Bacilli</taxon>
        <taxon>Bacillales</taxon>
        <taxon>Bacillaceae</taxon>
        <taxon>Anaerobacillus</taxon>
    </lineage>
</organism>
<keyword evidence="3" id="KW-1185">Reference proteome</keyword>
<dbReference type="Pfam" id="PF12728">
    <property type="entry name" value="HTH_17"/>
    <property type="match status" value="1"/>
</dbReference>
<reference evidence="2 3" key="1">
    <citation type="submission" date="2016-10" db="EMBL/GenBank/DDBJ databases">
        <title>Draft genome sequences of four alkaliphilic bacteria belonging to the Anaerobacillus genus.</title>
        <authorList>
            <person name="Bassil N.M."/>
            <person name="Lloyd J.R."/>
        </authorList>
    </citation>
    <scope>NUCLEOTIDE SEQUENCE [LARGE SCALE GENOMIC DNA]</scope>
    <source>
        <strain evidence="2 3">DSM 15340</strain>
    </source>
</reference>